<gene>
    <name evidence="1" type="ORF">AMR74_14560</name>
</gene>
<keyword evidence="1" id="KW-0067">ATP-binding</keyword>
<dbReference type="OrthoDB" id="115795at2157"/>
<keyword evidence="1" id="KW-0547">Nucleotide-binding</keyword>
<proteinExistence type="predicted"/>
<dbReference type="EMBL" id="LIST01000006">
    <property type="protein sequence ID" value="KOX95716.1"/>
    <property type="molecule type" value="Genomic_DNA"/>
</dbReference>
<dbReference type="AlphaFoldDB" id="A0A0N0BQP8"/>
<evidence type="ECO:0000313" key="1">
    <source>
        <dbReference type="EMBL" id="KOX95716.1"/>
    </source>
</evidence>
<keyword evidence="1" id="KW-0378">Hydrolase</keyword>
<sequence>MAFTDKIYVKNHRQLASQLEANIPKGAFAGATLDLLFTGDGLSKLDETTRDRVLDFAEDFLDCDCDSNPYCGCPEEKFMRYVLELRAEGLGPQAIVDVMTDDYMVYAYTGDVLSFLDDSVRKLEAIETLADVDGNGEMSERARKAKRELSG</sequence>
<dbReference type="STRING" id="1765655.AMR74_14560"/>
<keyword evidence="1" id="KW-0347">Helicase</keyword>
<dbReference type="GO" id="GO:0004386">
    <property type="term" value="F:helicase activity"/>
    <property type="evidence" value="ECO:0007669"/>
    <property type="project" value="UniProtKB-KW"/>
</dbReference>
<dbReference type="PATRIC" id="fig|1705389.3.peg.2082"/>
<name>A0A0N0BQP8_9EURY</name>
<reference evidence="1 2" key="1">
    <citation type="submission" date="2015-08" db="EMBL/GenBank/DDBJ databases">
        <title>Genomes of Isolates from Cabo Rojo, PR.</title>
        <authorList>
            <person name="Sanchez-Nieves R.L."/>
            <person name="Montalvo-Rodriguez R."/>
        </authorList>
    </citation>
    <scope>NUCLEOTIDE SEQUENCE [LARGE SCALE GENOMIC DNA]</scope>
    <source>
        <strain evidence="1 2">5</strain>
    </source>
</reference>
<dbReference type="Pfam" id="PF19131">
    <property type="entry name" value="DUF5814"/>
    <property type="match status" value="1"/>
</dbReference>
<keyword evidence="2" id="KW-1185">Reference proteome</keyword>
<organism evidence="1 2">
    <name type="scientific">Halorubrum tropicale</name>
    <dbReference type="NCBI Taxonomy" id="1765655"/>
    <lineage>
        <taxon>Archaea</taxon>
        <taxon>Methanobacteriati</taxon>
        <taxon>Methanobacteriota</taxon>
        <taxon>Stenosarchaea group</taxon>
        <taxon>Halobacteria</taxon>
        <taxon>Halobacteriales</taxon>
        <taxon>Haloferacaceae</taxon>
        <taxon>Halorubrum</taxon>
    </lineage>
</organism>
<comment type="caution">
    <text evidence="1">The sequence shown here is derived from an EMBL/GenBank/DDBJ whole genome shotgun (WGS) entry which is preliminary data.</text>
</comment>
<protein>
    <submittedName>
        <fullName evidence="1">Helicase</fullName>
    </submittedName>
</protein>
<accession>A0A0N0BQP8</accession>
<evidence type="ECO:0000313" key="2">
    <source>
        <dbReference type="Proteomes" id="UP000037747"/>
    </source>
</evidence>
<dbReference type="RefSeq" id="WP_053772773.1">
    <property type="nucleotide sequence ID" value="NZ_LIST01000006.1"/>
</dbReference>
<dbReference type="Proteomes" id="UP000037747">
    <property type="component" value="Unassembled WGS sequence"/>
</dbReference>
<dbReference type="InterPro" id="IPR043852">
    <property type="entry name" value="DUF5814"/>
</dbReference>